<reference evidence="6 7" key="1">
    <citation type="submission" date="2012-12" db="EMBL/GenBank/DDBJ databases">
        <title>Whole genome shotgun sequence of Gordonia aichiensis NBRC 108223.</title>
        <authorList>
            <person name="Isaki-Nakamura S."/>
            <person name="Hosoyama A."/>
            <person name="Tsuchikane K."/>
            <person name="Ando Y."/>
            <person name="Baba S."/>
            <person name="Ohji S."/>
            <person name="Hamada M."/>
            <person name="Tamura T."/>
            <person name="Yamazoe A."/>
            <person name="Yamazaki S."/>
            <person name="Fujita N."/>
        </authorList>
    </citation>
    <scope>NUCLEOTIDE SEQUENCE [LARGE SCALE GENOMIC DNA]</scope>
    <source>
        <strain evidence="6 7">NBRC 108223</strain>
    </source>
</reference>
<protein>
    <submittedName>
        <fullName evidence="6">Putative LuxR family transcriptional regulator</fullName>
    </submittedName>
</protein>
<keyword evidence="1" id="KW-0805">Transcription regulation</keyword>
<dbReference type="PRINTS" id="PR00038">
    <property type="entry name" value="HTHLUXR"/>
</dbReference>
<evidence type="ECO:0000256" key="3">
    <source>
        <dbReference type="ARBA" id="ARBA00023163"/>
    </source>
</evidence>
<dbReference type="InterPro" id="IPR036388">
    <property type="entry name" value="WH-like_DNA-bd_sf"/>
</dbReference>
<dbReference type="InterPro" id="IPR029016">
    <property type="entry name" value="GAF-like_dom_sf"/>
</dbReference>
<dbReference type="GO" id="GO:0003677">
    <property type="term" value="F:DNA binding"/>
    <property type="evidence" value="ECO:0007669"/>
    <property type="project" value="UniProtKB-KW"/>
</dbReference>
<dbReference type="STRING" id="1220583.GOACH_01_00470"/>
<dbReference type="InterPro" id="IPR003018">
    <property type="entry name" value="GAF"/>
</dbReference>
<dbReference type="PROSITE" id="PS00622">
    <property type="entry name" value="HTH_LUXR_1"/>
    <property type="match status" value="1"/>
</dbReference>
<dbReference type="PANTHER" id="PTHR44688">
    <property type="entry name" value="DNA-BINDING TRANSCRIPTIONAL ACTIVATOR DEVR_DOSR"/>
    <property type="match status" value="1"/>
</dbReference>
<evidence type="ECO:0000256" key="1">
    <source>
        <dbReference type="ARBA" id="ARBA00023015"/>
    </source>
</evidence>
<feature type="region of interest" description="Disordered" evidence="4">
    <location>
        <begin position="283"/>
        <end position="313"/>
    </location>
</feature>
<dbReference type="SUPFAM" id="SSF46894">
    <property type="entry name" value="C-terminal effector domain of the bipartite response regulators"/>
    <property type="match status" value="1"/>
</dbReference>
<keyword evidence="2" id="KW-0238">DNA-binding</keyword>
<dbReference type="SUPFAM" id="SSF55781">
    <property type="entry name" value="GAF domain-like"/>
    <property type="match status" value="1"/>
</dbReference>
<dbReference type="RefSeq" id="WP_005168880.1">
    <property type="nucleotide sequence ID" value="NZ_BANR01000001.1"/>
</dbReference>
<dbReference type="Gene3D" id="3.30.450.40">
    <property type="match status" value="1"/>
</dbReference>
<dbReference type="InterPro" id="IPR000792">
    <property type="entry name" value="Tscrpt_reg_LuxR_C"/>
</dbReference>
<evidence type="ECO:0000313" key="7">
    <source>
        <dbReference type="Proteomes" id="UP000010988"/>
    </source>
</evidence>
<dbReference type="CDD" id="cd06170">
    <property type="entry name" value="LuxR_C_like"/>
    <property type="match status" value="1"/>
</dbReference>
<dbReference type="eggNOG" id="COG2197">
    <property type="taxonomic scope" value="Bacteria"/>
</dbReference>
<evidence type="ECO:0000256" key="4">
    <source>
        <dbReference type="SAM" id="MobiDB-lite"/>
    </source>
</evidence>
<evidence type="ECO:0000313" key="6">
    <source>
        <dbReference type="EMBL" id="GAC46728.1"/>
    </source>
</evidence>
<dbReference type="GO" id="GO:0006355">
    <property type="term" value="P:regulation of DNA-templated transcription"/>
    <property type="evidence" value="ECO:0007669"/>
    <property type="project" value="InterPro"/>
</dbReference>
<dbReference type="Proteomes" id="UP000010988">
    <property type="component" value="Unassembled WGS sequence"/>
</dbReference>
<keyword evidence="3" id="KW-0804">Transcription</keyword>
<dbReference type="InterPro" id="IPR016032">
    <property type="entry name" value="Sig_transdc_resp-reg_C-effctor"/>
</dbReference>
<dbReference type="SMART" id="SM00065">
    <property type="entry name" value="GAF"/>
    <property type="match status" value="1"/>
</dbReference>
<sequence length="382" mass="41381">MHHIVRAKASTSSDTGPVVDSRTVIDTLREHADADDTALVPVRSLLDRAWKDLADTLAVELGELSPTVAASLTRLQRIDQLLSDRLDARSGVEARLADVVSRLEAAPCVTGELVTLAPQLICELGFDRAIISRIDERLWISECVYVADDPEWASEINRAGQENPQILGPQILETEIVRRREGLLVTDVQSDTRVNRPIADVSGSRSYVAAPVVSDGRVVGLLHADKYRHSTDVDDEECQLLIGFAQSLRLALSRARMSEELGALRKGLSGLVDSVDSTAAGAHTLSVRRSDPPAEINGMPTAAPRTATNRGPSARVAEAGLTARESEVLALMAQGRTNAAIAHELVISEGTVKQHVKHVLRKLRAGNRSEATSMWFNEQGHD</sequence>
<keyword evidence="7" id="KW-1185">Reference proteome</keyword>
<dbReference type="SMART" id="SM00421">
    <property type="entry name" value="HTH_LUXR"/>
    <property type="match status" value="1"/>
</dbReference>
<evidence type="ECO:0000259" key="5">
    <source>
        <dbReference type="PROSITE" id="PS50043"/>
    </source>
</evidence>
<dbReference type="Pfam" id="PF01590">
    <property type="entry name" value="GAF"/>
    <property type="match status" value="1"/>
</dbReference>
<feature type="domain" description="HTH luxR-type" evidence="5">
    <location>
        <begin position="314"/>
        <end position="379"/>
    </location>
</feature>
<dbReference type="Gene3D" id="1.10.10.10">
    <property type="entry name" value="Winged helix-like DNA-binding domain superfamily/Winged helix DNA-binding domain"/>
    <property type="match status" value="1"/>
</dbReference>
<name>L7KG78_9ACTN</name>
<dbReference type="EMBL" id="BANR01000001">
    <property type="protein sequence ID" value="GAC46728.1"/>
    <property type="molecule type" value="Genomic_DNA"/>
</dbReference>
<gene>
    <name evidence="6" type="ORF">GOACH_01_00470</name>
</gene>
<dbReference type="Pfam" id="PF00196">
    <property type="entry name" value="GerE"/>
    <property type="match status" value="1"/>
</dbReference>
<evidence type="ECO:0000256" key="2">
    <source>
        <dbReference type="ARBA" id="ARBA00023125"/>
    </source>
</evidence>
<comment type="caution">
    <text evidence="6">The sequence shown here is derived from an EMBL/GenBank/DDBJ whole genome shotgun (WGS) entry which is preliminary data.</text>
</comment>
<dbReference type="PROSITE" id="PS50043">
    <property type="entry name" value="HTH_LUXR_2"/>
    <property type="match status" value="1"/>
</dbReference>
<dbReference type="PANTHER" id="PTHR44688:SF16">
    <property type="entry name" value="DNA-BINDING TRANSCRIPTIONAL ACTIVATOR DEVR_DOSR"/>
    <property type="match status" value="1"/>
</dbReference>
<dbReference type="AlphaFoldDB" id="L7KG78"/>
<dbReference type="eggNOG" id="COG2203">
    <property type="taxonomic scope" value="Bacteria"/>
</dbReference>
<proteinExistence type="predicted"/>
<organism evidence="6 7">
    <name type="scientific">Gordonia aichiensis NBRC 108223</name>
    <dbReference type="NCBI Taxonomy" id="1220583"/>
    <lineage>
        <taxon>Bacteria</taxon>
        <taxon>Bacillati</taxon>
        <taxon>Actinomycetota</taxon>
        <taxon>Actinomycetes</taxon>
        <taxon>Mycobacteriales</taxon>
        <taxon>Gordoniaceae</taxon>
        <taxon>Gordonia</taxon>
    </lineage>
</organism>
<accession>L7KG78</accession>